<dbReference type="PRINTS" id="PR00387">
    <property type="entry name" value="PDIESTERASE1"/>
</dbReference>
<organism evidence="8 9">
    <name type="scientific">Carpediemonas membranifera</name>
    <dbReference type="NCBI Taxonomy" id="201153"/>
    <lineage>
        <taxon>Eukaryota</taxon>
        <taxon>Metamonada</taxon>
        <taxon>Carpediemonas-like organisms</taxon>
        <taxon>Carpediemonas</taxon>
    </lineage>
</organism>
<evidence type="ECO:0000256" key="3">
    <source>
        <dbReference type="PIRSR" id="PIRSR623088-1"/>
    </source>
</evidence>
<feature type="binding site" evidence="4">
    <location>
        <position position="549"/>
    </location>
    <ligand>
        <name>Zn(2+)</name>
        <dbReference type="ChEBI" id="CHEBI:29105"/>
        <label>2</label>
    </ligand>
</feature>
<feature type="region of interest" description="Disordered" evidence="5">
    <location>
        <begin position="1"/>
        <end position="22"/>
    </location>
</feature>
<protein>
    <submittedName>
        <fullName evidence="8">3'5'-cyclic nucleotide phosphodiesterase</fullName>
    </submittedName>
</protein>
<feature type="transmembrane region" description="Helical" evidence="6">
    <location>
        <begin position="96"/>
        <end position="118"/>
    </location>
</feature>
<dbReference type="GO" id="GO:0046872">
    <property type="term" value="F:metal ion binding"/>
    <property type="evidence" value="ECO:0007669"/>
    <property type="project" value="UniProtKB-KW"/>
</dbReference>
<feature type="transmembrane region" description="Helical" evidence="6">
    <location>
        <begin position="223"/>
        <end position="244"/>
    </location>
</feature>
<accession>A0A8J6AZC6</accession>
<feature type="active site" description="Proton donor" evidence="3">
    <location>
        <position position="508"/>
    </location>
</feature>
<keyword evidence="6" id="KW-1133">Transmembrane helix</keyword>
<feature type="transmembrane region" description="Helical" evidence="6">
    <location>
        <begin position="185"/>
        <end position="211"/>
    </location>
</feature>
<dbReference type="GO" id="GO:0004114">
    <property type="term" value="F:3',5'-cyclic-nucleotide phosphodiesterase activity"/>
    <property type="evidence" value="ECO:0007669"/>
    <property type="project" value="InterPro"/>
</dbReference>
<dbReference type="PROSITE" id="PS51845">
    <property type="entry name" value="PDEASE_I_2"/>
    <property type="match status" value="1"/>
</dbReference>
<feature type="transmembrane region" description="Helical" evidence="6">
    <location>
        <begin position="151"/>
        <end position="173"/>
    </location>
</feature>
<dbReference type="InterPro" id="IPR036971">
    <property type="entry name" value="PDEase_catalytic_dom_sf"/>
</dbReference>
<dbReference type="EMBL" id="JAHDYR010000012">
    <property type="protein sequence ID" value="KAG9395100.1"/>
    <property type="molecule type" value="Genomic_DNA"/>
</dbReference>
<feature type="region of interest" description="Disordered" evidence="5">
    <location>
        <begin position="805"/>
        <end position="838"/>
    </location>
</feature>
<dbReference type="Proteomes" id="UP000717585">
    <property type="component" value="Unassembled WGS sequence"/>
</dbReference>
<feature type="transmembrane region" description="Helical" evidence="6">
    <location>
        <begin position="125"/>
        <end position="145"/>
    </location>
</feature>
<comment type="caution">
    <text evidence="8">The sequence shown here is derived from an EMBL/GenBank/DDBJ whole genome shotgun (WGS) entry which is preliminary data.</text>
</comment>
<dbReference type="Pfam" id="PF00233">
    <property type="entry name" value="PDEase_I"/>
    <property type="match status" value="1"/>
</dbReference>
<feature type="domain" description="PDEase" evidence="7">
    <location>
        <begin position="433"/>
        <end position="755"/>
    </location>
</feature>
<evidence type="ECO:0000256" key="6">
    <source>
        <dbReference type="SAM" id="Phobius"/>
    </source>
</evidence>
<evidence type="ECO:0000313" key="9">
    <source>
        <dbReference type="Proteomes" id="UP000717585"/>
    </source>
</evidence>
<keyword evidence="6" id="KW-0812">Transmembrane</keyword>
<feature type="binding site" evidence="4">
    <location>
        <position position="549"/>
    </location>
    <ligand>
        <name>Zn(2+)</name>
        <dbReference type="ChEBI" id="CHEBI:29105"/>
        <label>1</label>
    </ligand>
</feature>
<evidence type="ECO:0000256" key="1">
    <source>
        <dbReference type="ARBA" id="ARBA00022723"/>
    </source>
</evidence>
<feature type="region of interest" description="Disordered" evidence="5">
    <location>
        <begin position="404"/>
        <end position="432"/>
    </location>
</feature>
<dbReference type="OrthoDB" id="189220at2759"/>
<keyword evidence="6" id="KW-0472">Membrane</keyword>
<keyword evidence="1 4" id="KW-0479">Metal-binding</keyword>
<dbReference type="PANTHER" id="PTHR11347">
    <property type="entry name" value="CYCLIC NUCLEOTIDE PHOSPHODIESTERASE"/>
    <property type="match status" value="1"/>
</dbReference>
<evidence type="ECO:0000256" key="4">
    <source>
        <dbReference type="PIRSR" id="PIRSR623088-3"/>
    </source>
</evidence>
<sequence length="838" mass="91861">MVDESIDESWIQPHIRDNSPRHGSFNLPTLAIGQTVPHDDTTVTSNYNVRRMRRSSNSSLEAEFDQEDEDDSEAIINLLDNLAPAFKEYTFINAPVAMAAKITLCIVVTALAVFLTILHHNLSRATAAVAIVQSLSVLLMLSMTLTSGPSARTAASCVAGLLALVTTFCMAVLPPSLFPLPIVAFELCVCLFYSSSAMLVGSALSVCIGVTLNIPLDFDRPTYISEIGLAGLMCVLSAALMTVFRARVSDVGRTLDETLAALRATHLMWLEDLKASILASLDPLSEMPTDTRDQHQQVACVLRLLDSFASTTTDMRHLRVIRLCQARVDQIIHRNPTKEDAAASFISSWTGHGVMHDSHDDSSSSVTNSIGRTVSMQRVGHEQLPDHNERFSVLLAQTMAQDSSGTTSVDVSDGRQPQTKPAGAGGRKNSSTSQVDFEGAVFEALSTFLDWGFDTQRHNDALDGRALQVVLCAAVDYFNYIETFNIPMDLLQSLLAHMLSRYEPHPFHNSVRAALVVHSTFWIVANVQVASVLTDLDIISLLFAAAIGDLGHSGVTNSFLCDIEAFLAVRYNDWLPNEFNALANFFELTARPDCAIFSNLPAAQRKEIRDTVITLVLTTTSSNVSSVANDLDARIDAGLESFGEKYSERVLLLQAILCIAHLSNHMLPINLYRAWNERAFEQRLIQGDLQAHLGMVVGPFSDRTRPDPEGSQHSFFKFLVEPLLAVSTRVMPELAALHPLVEANKCAYKPIAHLHTAIDRAREPRMALYPHGLMGPAERVAQLMRPPAQSSRVEVLNIPARMNPVEEMGSEDDSSIETYLSDDAVDTSETLGPPERGH</sequence>
<keyword evidence="9" id="KW-1185">Reference proteome</keyword>
<dbReference type="InterPro" id="IPR002073">
    <property type="entry name" value="PDEase_catalytic_dom"/>
</dbReference>
<evidence type="ECO:0000313" key="8">
    <source>
        <dbReference type="EMBL" id="KAG9395100.1"/>
    </source>
</evidence>
<evidence type="ECO:0000259" key="7">
    <source>
        <dbReference type="PROSITE" id="PS51845"/>
    </source>
</evidence>
<reference evidence="8" key="1">
    <citation type="submission" date="2021-05" db="EMBL/GenBank/DDBJ databases">
        <title>A free-living protist that lacks canonical eukaryotic 1 DNA replication and segregation systems.</title>
        <authorList>
            <person name="Salas-Leiva D.E."/>
            <person name="Tromer E.C."/>
            <person name="Curtis B.A."/>
            <person name="Jerlstrom-Hultqvist J."/>
            <person name="Kolisko M."/>
            <person name="Yi Z."/>
            <person name="Salas-Leiva J.S."/>
            <person name="Gallot-Lavallee L."/>
            <person name="Kops G.J.P.L."/>
            <person name="Archibald J.M."/>
            <person name="Simpson A.G.B."/>
            <person name="Roger A.J."/>
        </authorList>
    </citation>
    <scope>NUCLEOTIDE SEQUENCE</scope>
    <source>
        <strain evidence="8">BICM</strain>
    </source>
</reference>
<evidence type="ECO:0000256" key="2">
    <source>
        <dbReference type="ARBA" id="ARBA00022801"/>
    </source>
</evidence>
<proteinExistence type="predicted"/>
<dbReference type="AlphaFoldDB" id="A0A8J6AZC6"/>
<dbReference type="InterPro" id="IPR023088">
    <property type="entry name" value="PDEase"/>
</dbReference>
<dbReference type="SUPFAM" id="SSF109604">
    <property type="entry name" value="HD-domain/PDEase-like"/>
    <property type="match status" value="1"/>
</dbReference>
<dbReference type="Gene3D" id="1.10.1300.10">
    <property type="entry name" value="3'5'-cyclic nucleotide phosphodiesterase, catalytic domain"/>
    <property type="match status" value="1"/>
</dbReference>
<name>A0A8J6AZC6_9EUKA</name>
<evidence type="ECO:0000256" key="5">
    <source>
        <dbReference type="SAM" id="MobiDB-lite"/>
    </source>
</evidence>
<dbReference type="GO" id="GO:0007165">
    <property type="term" value="P:signal transduction"/>
    <property type="evidence" value="ECO:0007669"/>
    <property type="project" value="InterPro"/>
</dbReference>
<keyword evidence="2" id="KW-0378">Hydrolase</keyword>
<gene>
    <name evidence="8" type="ORF">J8273_0318</name>
</gene>